<accession>A0A5N6UX26</accession>
<name>A0A5N6UX26_ASPTM</name>
<proteinExistence type="predicted"/>
<evidence type="ECO:0000313" key="2">
    <source>
        <dbReference type="Proteomes" id="UP000326950"/>
    </source>
</evidence>
<dbReference type="EMBL" id="ML738620">
    <property type="protein sequence ID" value="KAE8163207.1"/>
    <property type="molecule type" value="Genomic_DNA"/>
</dbReference>
<keyword evidence="2" id="KW-1185">Reference proteome</keyword>
<reference evidence="1 2" key="1">
    <citation type="submission" date="2019-04" db="EMBL/GenBank/DDBJ databases">
        <title>Friends and foes A comparative genomics study of 23 Aspergillus species from section Flavi.</title>
        <authorList>
            <consortium name="DOE Joint Genome Institute"/>
            <person name="Kjaerbolling I."/>
            <person name="Vesth T."/>
            <person name="Frisvad J.C."/>
            <person name="Nybo J.L."/>
            <person name="Theobald S."/>
            <person name="Kildgaard S."/>
            <person name="Isbrandt T."/>
            <person name="Kuo A."/>
            <person name="Sato A."/>
            <person name="Lyhne E.K."/>
            <person name="Kogle M.E."/>
            <person name="Wiebenga A."/>
            <person name="Kun R.S."/>
            <person name="Lubbers R.J."/>
            <person name="Makela M.R."/>
            <person name="Barry K."/>
            <person name="Chovatia M."/>
            <person name="Clum A."/>
            <person name="Daum C."/>
            <person name="Haridas S."/>
            <person name="He G."/>
            <person name="LaButti K."/>
            <person name="Lipzen A."/>
            <person name="Mondo S."/>
            <person name="Riley R."/>
            <person name="Salamov A."/>
            <person name="Simmons B.A."/>
            <person name="Magnuson J.K."/>
            <person name="Henrissat B."/>
            <person name="Mortensen U.H."/>
            <person name="Larsen T.O."/>
            <person name="Devries R.P."/>
            <person name="Grigoriev I.V."/>
            <person name="Machida M."/>
            <person name="Baker S.E."/>
            <person name="Andersen M.R."/>
        </authorList>
    </citation>
    <scope>NUCLEOTIDE SEQUENCE [LARGE SCALE GENOMIC DNA]</scope>
    <source>
        <strain evidence="1 2">CBS 117626</strain>
    </source>
</reference>
<gene>
    <name evidence="1" type="ORF">BDV40DRAFT_263556</name>
</gene>
<dbReference type="Proteomes" id="UP000326950">
    <property type="component" value="Unassembled WGS sequence"/>
</dbReference>
<evidence type="ECO:0000313" key="1">
    <source>
        <dbReference type="EMBL" id="KAE8163207.1"/>
    </source>
</evidence>
<protein>
    <submittedName>
        <fullName evidence="1">Uncharacterized protein</fullName>
    </submittedName>
</protein>
<organism evidence="1 2">
    <name type="scientific">Aspergillus tamarii</name>
    <dbReference type="NCBI Taxonomy" id="41984"/>
    <lineage>
        <taxon>Eukaryota</taxon>
        <taxon>Fungi</taxon>
        <taxon>Dikarya</taxon>
        <taxon>Ascomycota</taxon>
        <taxon>Pezizomycotina</taxon>
        <taxon>Eurotiomycetes</taxon>
        <taxon>Eurotiomycetidae</taxon>
        <taxon>Eurotiales</taxon>
        <taxon>Aspergillaceae</taxon>
        <taxon>Aspergillus</taxon>
        <taxon>Aspergillus subgen. Circumdati</taxon>
    </lineage>
</organism>
<sequence>MSHCSFHSISHNDHTCLSGLGLCRHVDIANNDTIMSDLRQSSSTLGSQLHFWLLL</sequence>
<dbReference type="AlphaFoldDB" id="A0A5N6UX26"/>